<feature type="region of interest" description="Disordered" evidence="1">
    <location>
        <begin position="150"/>
        <end position="170"/>
    </location>
</feature>
<dbReference type="Pfam" id="PF14420">
    <property type="entry name" value="Clr5"/>
    <property type="match status" value="1"/>
</dbReference>
<gene>
    <name evidence="3" type="ORF">LTR24_009562</name>
</gene>
<protein>
    <recommendedName>
        <fullName evidence="2">Clr5 domain-containing protein</fullName>
    </recommendedName>
</protein>
<dbReference type="InterPro" id="IPR025676">
    <property type="entry name" value="Clr5_dom"/>
</dbReference>
<feature type="region of interest" description="Disordered" evidence="1">
    <location>
        <begin position="1"/>
        <end position="21"/>
    </location>
</feature>
<evidence type="ECO:0000313" key="3">
    <source>
        <dbReference type="EMBL" id="KAK5077532.1"/>
    </source>
</evidence>
<feature type="compositionally biased region" description="Acidic residues" evidence="1">
    <location>
        <begin position="150"/>
        <end position="161"/>
    </location>
</feature>
<feature type="domain" description="Clr5" evidence="2">
    <location>
        <begin position="22"/>
        <end position="70"/>
    </location>
</feature>
<sequence>MSDSKFIQYQPGGNSYAPRRTEDEWEQHYEVLLHMHEQGRPRREMLHTLQVRGFAVSSGQLTRKMKEWDLMVFADRQVPSESRKTPSLVPIEEESTIADHPVTDTDSEIARTDVSLPLDAHNIPVAGEQHNLQSPVPFRQALLDNLQDEELSSPADTQDEAEGSRRSTTACPPQILRERALMLEPWSDRFLSQCCCNLFFQCRDEFQDRRELYRLYLEQSSNRSTLKYALALILYA</sequence>
<accession>A0ABR0JWL8</accession>
<proteinExistence type="predicted"/>
<dbReference type="EMBL" id="JAVRRG010000216">
    <property type="protein sequence ID" value="KAK5077532.1"/>
    <property type="molecule type" value="Genomic_DNA"/>
</dbReference>
<keyword evidence="4" id="KW-1185">Reference proteome</keyword>
<organism evidence="3 4">
    <name type="scientific">Lithohypha guttulata</name>
    <dbReference type="NCBI Taxonomy" id="1690604"/>
    <lineage>
        <taxon>Eukaryota</taxon>
        <taxon>Fungi</taxon>
        <taxon>Dikarya</taxon>
        <taxon>Ascomycota</taxon>
        <taxon>Pezizomycotina</taxon>
        <taxon>Eurotiomycetes</taxon>
        <taxon>Chaetothyriomycetidae</taxon>
        <taxon>Chaetothyriales</taxon>
        <taxon>Trichomeriaceae</taxon>
        <taxon>Lithohypha</taxon>
    </lineage>
</organism>
<name>A0ABR0JWL8_9EURO</name>
<evidence type="ECO:0000259" key="2">
    <source>
        <dbReference type="Pfam" id="PF14420"/>
    </source>
</evidence>
<dbReference type="Proteomes" id="UP001345013">
    <property type="component" value="Unassembled WGS sequence"/>
</dbReference>
<feature type="compositionally biased region" description="Polar residues" evidence="1">
    <location>
        <begin position="1"/>
        <end position="13"/>
    </location>
</feature>
<evidence type="ECO:0000256" key="1">
    <source>
        <dbReference type="SAM" id="MobiDB-lite"/>
    </source>
</evidence>
<evidence type="ECO:0000313" key="4">
    <source>
        <dbReference type="Proteomes" id="UP001345013"/>
    </source>
</evidence>
<comment type="caution">
    <text evidence="3">The sequence shown here is derived from an EMBL/GenBank/DDBJ whole genome shotgun (WGS) entry which is preliminary data.</text>
</comment>
<reference evidence="3 4" key="1">
    <citation type="submission" date="2023-08" db="EMBL/GenBank/DDBJ databases">
        <title>Black Yeasts Isolated from many extreme environments.</title>
        <authorList>
            <person name="Coleine C."/>
            <person name="Stajich J.E."/>
            <person name="Selbmann L."/>
        </authorList>
    </citation>
    <scope>NUCLEOTIDE SEQUENCE [LARGE SCALE GENOMIC DNA]</scope>
    <source>
        <strain evidence="3 4">CCFEE 5885</strain>
    </source>
</reference>